<comment type="caution">
    <text evidence="1">The sequence shown here is derived from an EMBL/GenBank/DDBJ whole genome shotgun (WGS) entry which is preliminary data.</text>
</comment>
<dbReference type="RefSeq" id="WP_068809289.1">
    <property type="nucleotide sequence ID" value="NZ_MBFM01000005.1"/>
</dbReference>
<reference evidence="1 2" key="1">
    <citation type="journal article" date="2020" name="Biotechnol. Biofuels">
        <title>New insights from the biogas microbiome by comprehensive genome-resolved metagenomics of nearly 1600 species originating from multiple anaerobic digesters.</title>
        <authorList>
            <person name="Campanaro S."/>
            <person name="Treu L."/>
            <person name="Rodriguez-R L.M."/>
            <person name="Kovalovszki A."/>
            <person name="Ziels R.M."/>
            <person name="Maus I."/>
            <person name="Zhu X."/>
            <person name="Kougias P.G."/>
            <person name="Basile A."/>
            <person name="Luo G."/>
            <person name="Schluter A."/>
            <person name="Konstantinidis K.T."/>
            <person name="Angelidaki I."/>
        </authorList>
    </citation>
    <scope>NUCLEOTIDE SEQUENCE [LARGE SCALE GENOMIC DNA]</scope>
    <source>
        <strain evidence="1">AS06rmzACSIP_256</strain>
    </source>
</reference>
<dbReference type="AlphaFoldDB" id="A0A7X7LXI8"/>
<dbReference type="OrthoDB" id="8527335at2"/>
<organism evidence="1 2">
    <name type="scientific">Thauera phenolivorans</name>
    <dbReference type="NCBI Taxonomy" id="1792543"/>
    <lineage>
        <taxon>Bacteria</taxon>
        <taxon>Pseudomonadati</taxon>
        <taxon>Pseudomonadota</taxon>
        <taxon>Betaproteobacteria</taxon>
        <taxon>Rhodocyclales</taxon>
        <taxon>Zoogloeaceae</taxon>
        <taxon>Thauera</taxon>
    </lineage>
</organism>
<dbReference type="Proteomes" id="UP000536534">
    <property type="component" value="Unassembled WGS sequence"/>
</dbReference>
<evidence type="ECO:0000313" key="1">
    <source>
        <dbReference type="EMBL" id="NLF55231.1"/>
    </source>
</evidence>
<evidence type="ECO:0000313" key="2">
    <source>
        <dbReference type="Proteomes" id="UP000536534"/>
    </source>
</evidence>
<sequence>MRPADRVLGATLLAAALFGLSFLDAARLRSAHEPALKRTEELVTRLRLTDAVLFTEARYTRHLSQADLHSPFQDHPVALEHFPSGSLLPPPRALLKRHEALDREAAPSD</sequence>
<name>A0A7X7LXI8_9RHOO</name>
<accession>A0A7X7LXI8</accession>
<proteinExistence type="predicted"/>
<dbReference type="EMBL" id="JAAYYV010000351">
    <property type="protein sequence ID" value="NLF55231.1"/>
    <property type="molecule type" value="Genomic_DNA"/>
</dbReference>
<protein>
    <submittedName>
        <fullName evidence="1">Uncharacterized protein</fullName>
    </submittedName>
</protein>
<gene>
    <name evidence="1" type="ORF">GX576_12700</name>
</gene>